<accession>A0A9N9IAU1</accession>
<name>A0A9N9IAU1_9GLOM</name>
<evidence type="ECO:0000313" key="1">
    <source>
        <dbReference type="EMBL" id="CAG8728235.1"/>
    </source>
</evidence>
<feature type="non-terminal residue" evidence="1">
    <location>
        <position position="46"/>
    </location>
</feature>
<keyword evidence="2" id="KW-1185">Reference proteome</keyword>
<evidence type="ECO:0000313" key="2">
    <source>
        <dbReference type="Proteomes" id="UP000789759"/>
    </source>
</evidence>
<dbReference type="EMBL" id="CAJVQA010014001">
    <property type="protein sequence ID" value="CAG8728235.1"/>
    <property type="molecule type" value="Genomic_DNA"/>
</dbReference>
<sequence length="46" mass="5270">MHLSGVKSVLIDESKEKEESVIKKLKKNLNDEALINNQKNHINNIL</sequence>
<protein>
    <submittedName>
        <fullName evidence="1">10770_t:CDS:1</fullName>
    </submittedName>
</protein>
<gene>
    <name evidence="1" type="ORF">CPELLU_LOCUS13318</name>
</gene>
<dbReference type="AlphaFoldDB" id="A0A9N9IAU1"/>
<dbReference type="Proteomes" id="UP000789759">
    <property type="component" value="Unassembled WGS sequence"/>
</dbReference>
<comment type="caution">
    <text evidence="1">The sequence shown here is derived from an EMBL/GenBank/DDBJ whole genome shotgun (WGS) entry which is preliminary data.</text>
</comment>
<reference evidence="1" key="1">
    <citation type="submission" date="2021-06" db="EMBL/GenBank/DDBJ databases">
        <authorList>
            <person name="Kallberg Y."/>
            <person name="Tangrot J."/>
            <person name="Rosling A."/>
        </authorList>
    </citation>
    <scope>NUCLEOTIDE SEQUENCE</scope>
    <source>
        <strain evidence="1">FL966</strain>
    </source>
</reference>
<organism evidence="1 2">
    <name type="scientific">Cetraspora pellucida</name>
    <dbReference type="NCBI Taxonomy" id="1433469"/>
    <lineage>
        <taxon>Eukaryota</taxon>
        <taxon>Fungi</taxon>
        <taxon>Fungi incertae sedis</taxon>
        <taxon>Mucoromycota</taxon>
        <taxon>Glomeromycotina</taxon>
        <taxon>Glomeromycetes</taxon>
        <taxon>Diversisporales</taxon>
        <taxon>Gigasporaceae</taxon>
        <taxon>Cetraspora</taxon>
    </lineage>
</organism>
<proteinExistence type="predicted"/>
<feature type="non-terminal residue" evidence="1">
    <location>
        <position position="1"/>
    </location>
</feature>